<dbReference type="AlphaFoldDB" id="A0AAU9BPL8"/>
<dbReference type="Proteomes" id="UP000595858">
    <property type="component" value="Chromosome"/>
</dbReference>
<gene>
    <name evidence="1" type="ORF">OIPHN260_11320</name>
</gene>
<accession>A0AAU9BPL8</accession>
<evidence type="ECO:0000313" key="1">
    <source>
        <dbReference type="EMBL" id="BCL41630.1"/>
    </source>
</evidence>
<dbReference type="EMBL" id="AP023447">
    <property type="protein sequence ID" value="BCL41630.1"/>
    <property type="molecule type" value="Genomic_DNA"/>
</dbReference>
<organism evidence="1 2">
    <name type="scientific">Enterobacter roggenkampii</name>
    <dbReference type="NCBI Taxonomy" id="1812935"/>
    <lineage>
        <taxon>Bacteria</taxon>
        <taxon>Pseudomonadati</taxon>
        <taxon>Pseudomonadota</taxon>
        <taxon>Gammaproteobacteria</taxon>
        <taxon>Enterobacterales</taxon>
        <taxon>Enterobacteriaceae</taxon>
        <taxon>Enterobacter</taxon>
        <taxon>Enterobacter cloacae complex</taxon>
    </lineage>
</organism>
<proteinExistence type="predicted"/>
<sequence>MSLATKAAAGKLIYGYLLRRASGRLPQALILVKTVKLAHKKPGTIILIYSLLLPYISHDTDAQVNRITFRE</sequence>
<protein>
    <submittedName>
        <fullName evidence="1">Uncharacterized protein</fullName>
    </submittedName>
</protein>
<name>A0AAU9BPL8_9ENTR</name>
<reference evidence="1" key="1">
    <citation type="journal article" date="2020" name="J Glob Antimicrob Resist">
        <title>Genomic characterization of clinical Enterobacter roggenkampii co-harboring blaIMP-1- and blaGES-5-encoding IncP6 and mcr-9-encoding IncHI2 plasmids isolated in Japan.</title>
        <authorList>
            <person name="Umeda K."/>
            <person name="Nakamura H."/>
            <person name="Fukuda A."/>
            <person name="Matsumoto Y."/>
            <person name="Motooka D."/>
            <person name="Nakamura S."/>
            <person name="Yasui Y."/>
            <person name="Yoshida H."/>
            <person name="Kawahara R."/>
        </authorList>
    </citation>
    <scope>NUCLEOTIDE SEQUENCE</scope>
    <source>
        <strain evidence="1">OIPH-N260</strain>
    </source>
</reference>
<evidence type="ECO:0000313" key="2">
    <source>
        <dbReference type="Proteomes" id="UP000595858"/>
    </source>
</evidence>